<sequence>MLNVCIRKLPAKAKRRKMQYKSTKTIMNHRSRLNLKPQICNAIKKQKTERKKSSNRAPCKYEKESDEPSIGETVEKERKNEDRSGWSINLLQLVAEKTGRVVVSKEDDEISRV</sequence>
<keyword evidence="3" id="KW-1185">Reference proteome</keyword>
<dbReference type="EMBL" id="ML119662">
    <property type="protein sequence ID" value="RPA83786.1"/>
    <property type="molecule type" value="Genomic_DNA"/>
</dbReference>
<feature type="compositionally biased region" description="Basic and acidic residues" evidence="1">
    <location>
        <begin position="73"/>
        <end position="82"/>
    </location>
</feature>
<feature type="region of interest" description="Disordered" evidence="1">
    <location>
        <begin position="44"/>
        <end position="82"/>
    </location>
</feature>
<proteinExistence type="predicted"/>
<feature type="compositionally biased region" description="Basic residues" evidence="1">
    <location>
        <begin position="44"/>
        <end position="54"/>
    </location>
</feature>
<evidence type="ECO:0000313" key="2">
    <source>
        <dbReference type="EMBL" id="RPA83786.1"/>
    </source>
</evidence>
<dbReference type="Proteomes" id="UP000275078">
    <property type="component" value="Unassembled WGS sequence"/>
</dbReference>
<gene>
    <name evidence="2" type="ORF">BJ508DRAFT_50888</name>
</gene>
<evidence type="ECO:0000256" key="1">
    <source>
        <dbReference type="SAM" id="MobiDB-lite"/>
    </source>
</evidence>
<dbReference type="AlphaFoldDB" id="A0A3N4IE01"/>
<evidence type="ECO:0000313" key="3">
    <source>
        <dbReference type="Proteomes" id="UP000275078"/>
    </source>
</evidence>
<accession>A0A3N4IE01</accession>
<reference evidence="2 3" key="1">
    <citation type="journal article" date="2018" name="Nat. Ecol. Evol.">
        <title>Pezizomycetes genomes reveal the molecular basis of ectomycorrhizal truffle lifestyle.</title>
        <authorList>
            <person name="Murat C."/>
            <person name="Payen T."/>
            <person name="Noel B."/>
            <person name="Kuo A."/>
            <person name="Morin E."/>
            <person name="Chen J."/>
            <person name="Kohler A."/>
            <person name="Krizsan K."/>
            <person name="Balestrini R."/>
            <person name="Da Silva C."/>
            <person name="Montanini B."/>
            <person name="Hainaut M."/>
            <person name="Levati E."/>
            <person name="Barry K.W."/>
            <person name="Belfiori B."/>
            <person name="Cichocki N."/>
            <person name="Clum A."/>
            <person name="Dockter R.B."/>
            <person name="Fauchery L."/>
            <person name="Guy J."/>
            <person name="Iotti M."/>
            <person name="Le Tacon F."/>
            <person name="Lindquist E.A."/>
            <person name="Lipzen A."/>
            <person name="Malagnac F."/>
            <person name="Mello A."/>
            <person name="Molinier V."/>
            <person name="Miyauchi S."/>
            <person name="Poulain J."/>
            <person name="Riccioni C."/>
            <person name="Rubini A."/>
            <person name="Sitrit Y."/>
            <person name="Splivallo R."/>
            <person name="Traeger S."/>
            <person name="Wang M."/>
            <person name="Zifcakova L."/>
            <person name="Wipf D."/>
            <person name="Zambonelli A."/>
            <person name="Paolocci F."/>
            <person name="Nowrousian M."/>
            <person name="Ottonello S."/>
            <person name="Baldrian P."/>
            <person name="Spatafora J.W."/>
            <person name="Henrissat B."/>
            <person name="Nagy L.G."/>
            <person name="Aury J.M."/>
            <person name="Wincker P."/>
            <person name="Grigoriev I.V."/>
            <person name="Bonfante P."/>
            <person name="Martin F.M."/>
        </authorList>
    </citation>
    <scope>NUCLEOTIDE SEQUENCE [LARGE SCALE GENOMIC DNA]</scope>
    <source>
        <strain evidence="2 3">RN42</strain>
    </source>
</reference>
<organism evidence="2 3">
    <name type="scientific">Ascobolus immersus RN42</name>
    <dbReference type="NCBI Taxonomy" id="1160509"/>
    <lineage>
        <taxon>Eukaryota</taxon>
        <taxon>Fungi</taxon>
        <taxon>Dikarya</taxon>
        <taxon>Ascomycota</taxon>
        <taxon>Pezizomycotina</taxon>
        <taxon>Pezizomycetes</taxon>
        <taxon>Pezizales</taxon>
        <taxon>Ascobolaceae</taxon>
        <taxon>Ascobolus</taxon>
    </lineage>
</organism>
<protein>
    <submittedName>
        <fullName evidence="2">Uncharacterized protein</fullName>
    </submittedName>
</protein>
<name>A0A3N4IE01_ASCIM</name>